<evidence type="ECO:0000256" key="3">
    <source>
        <dbReference type="SAM" id="MobiDB-lite"/>
    </source>
</evidence>
<evidence type="ECO:0000313" key="4">
    <source>
        <dbReference type="EMBL" id="NWQ94153.1"/>
    </source>
</evidence>
<dbReference type="Proteomes" id="UP000574691">
    <property type="component" value="Unassembled WGS sequence"/>
</dbReference>
<evidence type="ECO:0000313" key="5">
    <source>
        <dbReference type="Proteomes" id="UP000574691"/>
    </source>
</evidence>
<evidence type="ECO:0000256" key="2">
    <source>
        <dbReference type="ARBA" id="ARBA00023134"/>
    </source>
</evidence>
<dbReference type="InterPro" id="IPR027417">
    <property type="entry name" value="P-loop_NTPase"/>
</dbReference>
<dbReference type="GO" id="GO:0005525">
    <property type="term" value="F:GTP binding"/>
    <property type="evidence" value="ECO:0007669"/>
    <property type="project" value="UniProtKB-KW"/>
</dbReference>
<feature type="compositionally biased region" description="Low complexity" evidence="3">
    <location>
        <begin position="154"/>
        <end position="172"/>
    </location>
</feature>
<dbReference type="CDD" id="cd00154">
    <property type="entry name" value="Rab"/>
    <property type="match status" value="1"/>
</dbReference>
<comment type="caution">
    <text evidence="4">The sequence shown here is derived from an EMBL/GenBank/DDBJ whole genome shotgun (WGS) entry which is preliminary data.</text>
</comment>
<accession>A0A7K4T7V6</accession>
<feature type="non-terminal residue" evidence="4">
    <location>
        <position position="285"/>
    </location>
</feature>
<dbReference type="PROSITE" id="PS51419">
    <property type="entry name" value="RAB"/>
    <property type="match status" value="1"/>
</dbReference>
<feature type="non-terminal residue" evidence="4">
    <location>
        <position position="1"/>
    </location>
</feature>
<organism evidence="4 5">
    <name type="scientific">Burhinus bistriatus</name>
    <dbReference type="NCBI Taxonomy" id="240201"/>
    <lineage>
        <taxon>Eukaryota</taxon>
        <taxon>Metazoa</taxon>
        <taxon>Chordata</taxon>
        <taxon>Craniata</taxon>
        <taxon>Vertebrata</taxon>
        <taxon>Euteleostomi</taxon>
        <taxon>Archelosauria</taxon>
        <taxon>Archosauria</taxon>
        <taxon>Dinosauria</taxon>
        <taxon>Saurischia</taxon>
        <taxon>Theropoda</taxon>
        <taxon>Coelurosauria</taxon>
        <taxon>Aves</taxon>
        <taxon>Neognathae</taxon>
        <taxon>Neoaves</taxon>
        <taxon>Charadriiformes</taxon>
        <taxon>Burhinidae</taxon>
        <taxon>Burhinus</taxon>
    </lineage>
</organism>
<sequence>LCGAFCEDAMSLQGAAGPAGDGGGEPGICKLRQDAAVRLSLAGQLQGQLGTCSCLGWGGAIAVGAALPWVGPLLPTGLRLLPPTRTMNRTLCESNISLRSALLLSTGCRPPSLSTALWHRSRGNNSLHRPCPAATSWADGDLGHSTASLGQRRSSASSMDTASSLSNAGSCSSEDKSPPSSHRGPEVRDLHPARAPPHPMLAPHCHLSHQGWERTKEPMPPCPMYRLVLAGDGGTGKSSFLLRLCTNEFRGDLSSTLGVDFQIKQLLVDGEQTTLQIWDTAGQER</sequence>
<protein>
    <submittedName>
        <fullName evidence="4">RASEF protein</fullName>
    </submittedName>
</protein>
<dbReference type="InterPro" id="IPR001806">
    <property type="entry name" value="Small_GTPase"/>
</dbReference>
<dbReference type="SUPFAM" id="SSF52540">
    <property type="entry name" value="P-loop containing nucleoside triphosphate hydrolases"/>
    <property type="match status" value="1"/>
</dbReference>
<reference evidence="4 5" key="1">
    <citation type="submission" date="2019-09" db="EMBL/GenBank/DDBJ databases">
        <title>Bird 10,000 Genomes (B10K) Project - Family phase.</title>
        <authorList>
            <person name="Zhang G."/>
        </authorList>
    </citation>
    <scope>NUCLEOTIDE SEQUENCE [LARGE SCALE GENOMIC DNA]</scope>
    <source>
        <strain evidence="4">B10K-DU-001-64</strain>
        <tissue evidence="4">Muscle</tissue>
    </source>
</reference>
<keyword evidence="1" id="KW-0547">Nucleotide-binding</keyword>
<feature type="compositionally biased region" description="Basic and acidic residues" evidence="3">
    <location>
        <begin position="173"/>
        <end position="192"/>
    </location>
</feature>
<dbReference type="SMART" id="SM00175">
    <property type="entry name" value="RAB"/>
    <property type="match status" value="1"/>
</dbReference>
<name>A0A7K4T7V6_9CHAR</name>
<dbReference type="Gene3D" id="3.40.50.300">
    <property type="entry name" value="P-loop containing nucleotide triphosphate hydrolases"/>
    <property type="match status" value="1"/>
</dbReference>
<dbReference type="PANTHER" id="PTHR47977">
    <property type="entry name" value="RAS-RELATED PROTEIN RAB"/>
    <property type="match status" value="1"/>
</dbReference>
<dbReference type="PRINTS" id="PR00449">
    <property type="entry name" value="RASTRNSFRMNG"/>
</dbReference>
<proteinExistence type="predicted"/>
<dbReference type="EMBL" id="VYXH01008619">
    <property type="protein sequence ID" value="NWQ94153.1"/>
    <property type="molecule type" value="Genomic_DNA"/>
</dbReference>
<feature type="region of interest" description="Disordered" evidence="3">
    <location>
        <begin position="142"/>
        <end position="200"/>
    </location>
</feature>
<dbReference type="AlphaFoldDB" id="A0A7K4T7V6"/>
<dbReference type="GO" id="GO:0003924">
    <property type="term" value="F:GTPase activity"/>
    <property type="evidence" value="ECO:0007669"/>
    <property type="project" value="InterPro"/>
</dbReference>
<dbReference type="InterPro" id="IPR050227">
    <property type="entry name" value="Rab"/>
</dbReference>
<keyword evidence="2" id="KW-0342">GTP-binding</keyword>
<gene>
    <name evidence="4" type="primary">Rasef_2</name>
    <name evidence="4" type="ORF">BURBIS_R15503</name>
</gene>
<keyword evidence="5" id="KW-1185">Reference proteome</keyword>
<dbReference type="Pfam" id="PF00071">
    <property type="entry name" value="Ras"/>
    <property type="match status" value="1"/>
</dbReference>
<evidence type="ECO:0000256" key="1">
    <source>
        <dbReference type="ARBA" id="ARBA00022741"/>
    </source>
</evidence>